<dbReference type="Proteomes" id="UP000735302">
    <property type="component" value="Unassembled WGS sequence"/>
</dbReference>
<evidence type="ECO:0000313" key="3">
    <source>
        <dbReference type="Proteomes" id="UP000735302"/>
    </source>
</evidence>
<proteinExistence type="predicted"/>
<organism evidence="2 3">
    <name type="scientific">Plakobranchus ocellatus</name>
    <dbReference type="NCBI Taxonomy" id="259542"/>
    <lineage>
        <taxon>Eukaryota</taxon>
        <taxon>Metazoa</taxon>
        <taxon>Spiralia</taxon>
        <taxon>Lophotrochozoa</taxon>
        <taxon>Mollusca</taxon>
        <taxon>Gastropoda</taxon>
        <taxon>Heterobranchia</taxon>
        <taxon>Euthyneura</taxon>
        <taxon>Panpulmonata</taxon>
        <taxon>Sacoglossa</taxon>
        <taxon>Placobranchoidea</taxon>
        <taxon>Plakobranchidae</taxon>
        <taxon>Plakobranchus</taxon>
    </lineage>
</organism>
<feature type="region of interest" description="Disordered" evidence="1">
    <location>
        <begin position="1"/>
        <end position="32"/>
    </location>
</feature>
<keyword evidence="3" id="KW-1185">Reference proteome</keyword>
<reference evidence="2 3" key="1">
    <citation type="journal article" date="2021" name="Elife">
        <title>Chloroplast acquisition without the gene transfer in kleptoplastic sea slugs, Plakobranchus ocellatus.</title>
        <authorList>
            <person name="Maeda T."/>
            <person name="Takahashi S."/>
            <person name="Yoshida T."/>
            <person name="Shimamura S."/>
            <person name="Takaki Y."/>
            <person name="Nagai Y."/>
            <person name="Toyoda A."/>
            <person name="Suzuki Y."/>
            <person name="Arimoto A."/>
            <person name="Ishii H."/>
            <person name="Satoh N."/>
            <person name="Nishiyama T."/>
            <person name="Hasebe M."/>
            <person name="Maruyama T."/>
            <person name="Minagawa J."/>
            <person name="Obokata J."/>
            <person name="Shigenobu S."/>
        </authorList>
    </citation>
    <scope>NUCLEOTIDE SEQUENCE [LARGE SCALE GENOMIC DNA]</scope>
</reference>
<gene>
    <name evidence="2" type="ORF">PoB_004331000</name>
</gene>
<sequence length="183" mass="19997">MAREACVSPCASPSADVASTSPSPPQWELPSLGMPAHMHQKRAEMVEREMASAKLIQCQNCLREASCSNGYRGLRGALPSKPAWTSTDFETVTHHGLEWGVRGQGSRAGTDLLPPVSASASAMSQPRKYRYLKKRTVARNDQVSDGIKARRNWETIFGLTLVYGTSQCIMLSCAANPLRFTII</sequence>
<comment type="caution">
    <text evidence="2">The sequence shown here is derived from an EMBL/GenBank/DDBJ whole genome shotgun (WGS) entry which is preliminary data.</text>
</comment>
<protein>
    <submittedName>
        <fullName evidence="2">Uncharacterized protein</fullName>
    </submittedName>
</protein>
<dbReference type="AlphaFoldDB" id="A0AAV4BB92"/>
<dbReference type="EMBL" id="BLXT01004718">
    <property type="protein sequence ID" value="GFO16805.1"/>
    <property type="molecule type" value="Genomic_DNA"/>
</dbReference>
<evidence type="ECO:0000313" key="2">
    <source>
        <dbReference type="EMBL" id="GFO16805.1"/>
    </source>
</evidence>
<name>A0AAV4BB92_9GAST</name>
<accession>A0AAV4BB92</accession>
<evidence type="ECO:0000256" key="1">
    <source>
        <dbReference type="SAM" id="MobiDB-lite"/>
    </source>
</evidence>